<organism evidence="2 3">
    <name type="scientific">Rousettus aegyptiacus</name>
    <name type="common">Egyptian fruit bat</name>
    <name type="synonym">Pteropus aegyptiacus</name>
    <dbReference type="NCBI Taxonomy" id="9407"/>
    <lineage>
        <taxon>Eukaryota</taxon>
        <taxon>Metazoa</taxon>
        <taxon>Chordata</taxon>
        <taxon>Craniata</taxon>
        <taxon>Vertebrata</taxon>
        <taxon>Euteleostomi</taxon>
        <taxon>Mammalia</taxon>
        <taxon>Eutheria</taxon>
        <taxon>Laurasiatheria</taxon>
        <taxon>Chiroptera</taxon>
        <taxon>Yinpterochiroptera</taxon>
        <taxon>Pteropodoidea</taxon>
        <taxon>Pteropodidae</taxon>
        <taxon>Rousettinae</taxon>
        <taxon>Rousettus</taxon>
    </lineage>
</organism>
<feature type="region of interest" description="Disordered" evidence="1">
    <location>
        <begin position="1"/>
        <end position="24"/>
    </location>
</feature>
<dbReference type="Gene3D" id="3.30.420.10">
    <property type="entry name" value="Ribonuclease H-like superfamily/Ribonuclease H"/>
    <property type="match status" value="1"/>
</dbReference>
<keyword evidence="3" id="KW-1185">Reference proteome</keyword>
<dbReference type="InterPro" id="IPR012337">
    <property type="entry name" value="RNaseH-like_sf"/>
</dbReference>
<dbReference type="SUPFAM" id="SSF53098">
    <property type="entry name" value="Ribonuclease H-like"/>
    <property type="match status" value="1"/>
</dbReference>
<dbReference type="GO" id="GO:0003676">
    <property type="term" value="F:nucleic acid binding"/>
    <property type="evidence" value="ECO:0007669"/>
    <property type="project" value="InterPro"/>
</dbReference>
<dbReference type="Proteomes" id="UP000593571">
    <property type="component" value="Unassembled WGS sequence"/>
</dbReference>
<protein>
    <submittedName>
        <fullName evidence="2">Uncharacterized protein</fullName>
    </submittedName>
</protein>
<evidence type="ECO:0000256" key="1">
    <source>
        <dbReference type="SAM" id="MobiDB-lite"/>
    </source>
</evidence>
<evidence type="ECO:0000313" key="3">
    <source>
        <dbReference type="Proteomes" id="UP000593571"/>
    </source>
</evidence>
<dbReference type="EMBL" id="JACASE010000016">
    <property type="protein sequence ID" value="KAF6401574.1"/>
    <property type="molecule type" value="Genomic_DNA"/>
</dbReference>
<dbReference type="InterPro" id="IPR036397">
    <property type="entry name" value="RNaseH_sf"/>
</dbReference>
<evidence type="ECO:0000313" key="2">
    <source>
        <dbReference type="EMBL" id="KAF6401574.1"/>
    </source>
</evidence>
<dbReference type="AlphaFoldDB" id="A0A7J8BS53"/>
<name>A0A7J8BS53_ROUAE</name>
<feature type="region of interest" description="Disordered" evidence="1">
    <location>
        <begin position="136"/>
        <end position="162"/>
    </location>
</feature>
<comment type="caution">
    <text evidence="2">The sequence shown here is derived from an EMBL/GenBank/DDBJ whole genome shotgun (WGS) entry which is preliminary data.</text>
</comment>
<accession>A0A7J8BS53</accession>
<reference evidence="2 3" key="1">
    <citation type="journal article" date="2020" name="Nature">
        <title>Six reference-quality genomes reveal evolution of bat adaptations.</title>
        <authorList>
            <person name="Jebb D."/>
            <person name="Huang Z."/>
            <person name="Pippel M."/>
            <person name="Hughes G.M."/>
            <person name="Lavrichenko K."/>
            <person name="Devanna P."/>
            <person name="Winkler S."/>
            <person name="Jermiin L.S."/>
            <person name="Skirmuntt E.C."/>
            <person name="Katzourakis A."/>
            <person name="Burkitt-Gray L."/>
            <person name="Ray D.A."/>
            <person name="Sullivan K.A.M."/>
            <person name="Roscito J.G."/>
            <person name="Kirilenko B.M."/>
            <person name="Davalos L.M."/>
            <person name="Corthals A.P."/>
            <person name="Power M.L."/>
            <person name="Jones G."/>
            <person name="Ransome R.D."/>
            <person name="Dechmann D.K.N."/>
            <person name="Locatelli A.G."/>
            <person name="Puechmaille S.J."/>
            <person name="Fedrigo O."/>
            <person name="Jarvis E.D."/>
            <person name="Hiller M."/>
            <person name="Vernes S.C."/>
            <person name="Myers E.W."/>
            <person name="Teeling E.C."/>
        </authorList>
    </citation>
    <scope>NUCLEOTIDE SEQUENCE [LARGE SCALE GENOMIC DNA]</scope>
    <source>
        <strain evidence="2">MRouAeg1</strain>
        <tissue evidence="2">Muscle</tissue>
    </source>
</reference>
<gene>
    <name evidence="2" type="ORF">HJG63_009626</name>
</gene>
<proteinExistence type="predicted"/>
<sequence>MGPTSGSEGCLFLHTPGLSEPADLRLPVGKSREWDTGQLAWTKPLPGGTSAQKAELSALTCALRPAAEVHVDTHPDSKHAFTSLHVRGALETEKGLIDSGGRDVKYGKEILELPEAAWAPETVAVARCRGRQKRRHCDCSGTQQSGSRSKARGLREGNRTSRARCSVAQLLSRVGPEVLTA</sequence>